<evidence type="ECO:0000313" key="4">
    <source>
        <dbReference type="EMBL" id="KAJ5355961.1"/>
    </source>
</evidence>
<dbReference type="PANTHER" id="PTHR46910">
    <property type="entry name" value="TRANSCRIPTION FACTOR PDR1"/>
    <property type="match status" value="1"/>
</dbReference>
<dbReference type="Proteomes" id="UP001147752">
    <property type="component" value="Unassembled WGS sequence"/>
</dbReference>
<dbReference type="GeneID" id="81467476"/>
<keyword evidence="5" id="KW-1185">Reference proteome</keyword>
<dbReference type="EMBL" id="JAPZBT010000006">
    <property type="protein sequence ID" value="KAJ5355961.1"/>
    <property type="molecule type" value="Genomic_DNA"/>
</dbReference>
<dbReference type="PANTHER" id="PTHR46910:SF5">
    <property type="entry name" value="ZN(II)2CYS6 TRANSCRIPTION FACTOR (EUROFUNG)"/>
    <property type="match status" value="1"/>
</dbReference>
<dbReference type="AlphaFoldDB" id="A0A9W9UV77"/>
<protein>
    <recommendedName>
        <fullName evidence="3">FHA domain-containing protein</fullName>
    </recommendedName>
</protein>
<dbReference type="InterPro" id="IPR000253">
    <property type="entry name" value="FHA_dom"/>
</dbReference>
<dbReference type="InterPro" id="IPR007219">
    <property type="entry name" value="XnlR_reg_dom"/>
</dbReference>
<dbReference type="PROSITE" id="PS50006">
    <property type="entry name" value="FHA_DOMAIN"/>
    <property type="match status" value="1"/>
</dbReference>
<reference evidence="4" key="1">
    <citation type="submission" date="2022-12" db="EMBL/GenBank/DDBJ databases">
        <authorList>
            <person name="Petersen C."/>
        </authorList>
    </citation>
    <scope>NUCLEOTIDE SEQUENCE</scope>
    <source>
        <strain evidence="4">IBT 3081</strain>
    </source>
</reference>
<dbReference type="GO" id="GO:0003677">
    <property type="term" value="F:DNA binding"/>
    <property type="evidence" value="ECO:0007669"/>
    <property type="project" value="InterPro"/>
</dbReference>
<dbReference type="CDD" id="cd12148">
    <property type="entry name" value="fungal_TF_MHR"/>
    <property type="match status" value="1"/>
</dbReference>
<keyword evidence="1" id="KW-0539">Nucleus</keyword>
<dbReference type="GO" id="GO:0003700">
    <property type="term" value="F:DNA-binding transcription factor activity"/>
    <property type="evidence" value="ECO:0007669"/>
    <property type="project" value="InterPro"/>
</dbReference>
<reference evidence="4" key="2">
    <citation type="journal article" date="2023" name="IMA Fungus">
        <title>Comparative genomic study of the Penicillium genus elucidates a diverse pangenome and 15 lateral gene transfer events.</title>
        <authorList>
            <person name="Petersen C."/>
            <person name="Sorensen T."/>
            <person name="Nielsen M.R."/>
            <person name="Sondergaard T.E."/>
            <person name="Sorensen J.L."/>
            <person name="Fitzpatrick D.A."/>
            <person name="Frisvad J.C."/>
            <person name="Nielsen K.L."/>
        </authorList>
    </citation>
    <scope>NUCLEOTIDE SEQUENCE</scope>
    <source>
        <strain evidence="4">IBT 3081</strain>
    </source>
</reference>
<evidence type="ECO:0000259" key="3">
    <source>
        <dbReference type="PROSITE" id="PS50006"/>
    </source>
</evidence>
<comment type="caution">
    <text evidence="4">The sequence shown here is derived from an EMBL/GenBank/DDBJ whole genome shotgun (WGS) entry which is preliminary data.</text>
</comment>
<dbReference type="GO" id="GO:0006351">
    <property type="term" value="P:DNA-templated transcription"/>
    <property type="evidence" value="ECO:0007669"/>
    <property type="project" value="InterPro"/>
</dbReference>
<sequence>MPVEGYSSLTAHSTFAIDYAHNVVGSSQPMGQSSLEIGKLLDTLRHVGNACNKQRLSSKPLFPLIHAIASSNYEQYEMPPLKAAVQILREAEEKRNFVFRVVSHLLGPRSLSDLCLKVYFSPDYSDAEFIIVNATLNCLASDRVIGENDTEAYEEHNRLVLMCKTNLETALSKLTLYIKPSYDMVLALILGIFYAIDVSNTSLAWVLVGAAYQCSHSLGLHARSDCSDEFSYEPERKRLLLWGIYFFEKTLSVRLGRSSTIANCDITVLSLEGLKMSDSHGICYAHQTVKLAGLAGRIYEQLYSAHALHIAEDTRIHRALELSQELHEYCAEARDTNQLWVQSTSDIYEQEQIHFISASDEVLRLSMLTLIYRAMPPEPNSGTSSSLECITSARCALESHQAFIRDVGMRGTSLHLSAYINWTILFSPFVPFIVLFCHTIQTRDKEDLSRMRTFLESIKGACQHSDAIAKLHHLFGVFYSIALRYTELGLSSSPMEEEQLKLRSEVDTHLSALGLRPDVAGHYTERVDGLMSCPSVGTIEENQASEGNNWAPDPSLGRWFSFNQQMMDLFDGNDLPF</sequence>
<organism evidence="4 5">
    <name type="scientific">Penicillium concentricum</name>
    <dbReference type="NCBI Taxonomy" id="293559"/>
    <lineage>
        <taxon>Eukaryota</taxon>
        <taxon>Fungi</taxon>
        <taxon>Dikarya</taxon>
        <taxon>Ascomycota</taxon>
        <taxon>Pezizomycotina</taxon>
        <taxon>Eurotiomycetes</taxon>
        <taxon>Eurotiomycetidae</taxon>
        <taxon>Eurotiales</taxon>
        <taxon>Aspergillaceae</taxon>
        <taxon>Penicillium</taxon>
    </lineage>
</organism>
<evidence type="ECO:0000313" key="5">
    <source>
        <dbReference type="Proteomes" id="UP001147752"/>
    </source>
</evidence>
<accession>A0A9W9UV77</accession>
<evidence type="ECO:0000256" key="2">
    <source>
        <dbReference type="SAM" id="Phobius"/>
    </source>
</evidence>
<dbReference type="GO" id="GO:0008270">
    <property type="term" value="F:zinc ion binding"/>
    <property type="evidence" value="ECO:0007669"/>
    <property type="project" value="InterPro"/>
</dbReference>
<dbReference type="RefSeq" id="XP_056574108.1">
    <property type="nucleotide sequence ID" value="XM_056728293.1"/>
</dbReference>
<gene>
    <name evidence="4" type="ORF">N7517_010570</name>
</gene>
<keyword evidence="2" id="KW-0812">Transmembrane</keyword>
<evidence type="ECO:0000256" key="1">
    <source>
        <dbReference type="ARBA" id="ARBA00023242"/>
    </source>
</evidence>
<feature type="transmembrane region" description="Helical" evidence="2">
    <location>
        <begin position="419"/>
        <end position="440"/>
    </location>
</feature>
<keyword evidence="2" id="KW-1133">Transmembrane helix</keyword>
<feature type="domain" description="FHA" evidence="3">
    <location>
        <begin position="253"/>
        <end position="280"/>
    </location>
</feature>
<keyword evidence="2" id="KW-0472">Membrane</keyword>
<dbReference type="SMART" id="SM00906">
    <property type="entry name" value="Fungal_trans"/>
    <property type="match status" value="1"/>
</dbReference>
<proteinExistence type="predicted"/>
<dbReference type="Pfam" id="PF04082">
    <property type="entry name" value="Fungal_trans"/>
    <property type="match status" value="1"/>
</dbReference>
<dbReference type="InterPro" id="IPR050987">
    <property type="entry name" value="AtrR-like"/>
</dbReference>
<name>A0A9W9UV77_9EURO</name>
<dbReference type="OrthoDB" id="103819at2759"/>